<reference evidence="1" key="1">
    <citation type="submission" date="2021-03" db="EMBL/GenBank/DDBJ databases">
        <authorList>
            <consortium name="DOE Joint Genome Institute"/>
            <person name="Ahrendt S."/>
            <person name="Looney B.P."/>
            <person name="Miyauchi S."/>
            <person name="Morin E."/>
            <person name="Drula E."/>
            <person name="Courty P.E."/>
            <person name="Chicoki N."/>
            <person name="Fauchery L."/>
            <person name="Kohler A."/>
            <person name="Kuo A."/>
            <person name="Labutti K."/>
            <person name="Pangilinan J."/>
            <person name="Lipzen A."/>
            <person name="Riley R."/>
            <person name="Andreopoulos W."/>
            <person name="He G."/>
            <person name="Johnson J."/>
            <person name="Barry K.W."/>
            <person name="Grigoriev I.V."/>
            <person name="Nagy L."/>
            <person name="Hibbett D."/>
            <person name="Henrissat B."/>
            <person name="Matheny P.B."/>
            <person name="Labbe J."/>
            <person name="Martin F."/>
        </authorList>
    </citation>
    <scope>NUCLEOTIDE SEQUENCE</scope>
    <source>
        <strain evidence="1">HHB10654</strain>
    </source>
</reference>
<dbReference type="Proteomes" id="UP000814140">
    <property type="component" value="Unassembled WGS sequence"/>
</dbReference>
<proteinExistence type="predicted"/>
<accession>A0ACB8SVY2</accession>
<protein>
    <submittedName>
        <fullName evidence="1">DUF1688-domain-containing protein</fullName>
    </submittedName>
</protein>
<dbReference type="EMBL" id="MU277218">
    <property type="protein sequence ID" value="KAI0060539.1"/>
    <property type="molecule type" value="Genomic_DNA"/>
</dbReference>
<keyword evidence="2" id="KW-1185">Reference proteome</keyword>
<organism evidence="1 2">
    <name type="scientific">Artomyces pyxidatus</name>
    <dbReference type="NCBI Taxonomy" id="48021"/>
    <lineage>
        <taxon>Eukaryota</taxon>
        <taxon>Fungi</taxon>
        <taxon>Dikarya</taxon>
        <taxon>Basidiomycota</taxon>
        <taxon>Agaricomycotina</taxon>
        <taxon>Agaricomycetes</taxon>
        <taxon>Russulales</taxon>
        <taxon>Auriscalpiaceae</taxon>
        <taxon>Artomyces</taxon>
    </lineage>
</organism>
<reference evidence="1" key="2">
    <citation type="journal article" date="2022" name="New Phytol.">
        <title>Evolutionary transition to the ectomycorrhizal habit in the genomes of a hyperdiverse lineage of mushroom-forming fungi.</title>
        <authorList>
            <person name="Looney B."/>
            <person name="Miyauchi S."/>
            <person name="Morin E."/>
            <person name="Drula E."/>
            <person name="Courty P.E."/>
            <person name="Kohler A."/>
            <person name="Kuo A."/>
            <person name="LaButti K."/>
            <person name="Pangilinan J."/>
            <person name="Lipzen A."/>
            <person name="Riley R."/>
            <person name="Andreopoulos W."/>
            <person name="He G."/>
            <person name="Johnson J."/>
            <person name="Nolan M."/>
            <person name="Tritt A."/>
            <person name="Barry K.W."/>
            <person name="Grigoriev I.V."/>
            <person name="Nagy L.G."/>
            <person name="Hibbett D."/>
            <person name="Henrissat B."/>
            <person name="Matheny P.B."/>
            <person name="Labbe J."/>
            <person name="Martin F.M."/>
        </authorList>
    </citation>
    <scope>NUCLEOTIDE SEQUENCE</scope>
    <source>
        <strain evidence="1">HHB10654</strain>
    </source>
</reference>
<evidence type="ECO:0000313" key="2">
    <source>
        <dbReference type="Proteomes" id="UP000814140"/>
    </source>
</evidence>
<gene>
    <name evidence="1" type="ORF">BV25DRAFT_1827712</name>
</gene>
<comment type="caution">
    <text evidence="1">The sequence shown here is derived from an EMBL/GenBank/DDBJ whole genome shotgun (WGS) entry which is preliminary data.</text>
</comment>
<sequence>MNFTHTKIPAQQTIEYLRTLPSIRQRCGQVHDLAKRGELEYFEYHPEKESDVVDYCIGIIQRDFGTNYSSIPPHGRWRHLDAGLPRVQPLIENWDASASPPDLKEKAKRLIDLFLVSVLLDAGAGSKWRYHDAASGQTFTRSEGLGVASFNMFTEGFFSGDDRQPHRVDAAGLAQITTQKTAQAMQVGSDNPMVGLEGRASLLLNLSQALKRSPEFFGAEGRPGNMLDFLEAESLAEDTSRRVPIAALWHVLISGLSPIWPSDRTTLGGVALGDVWPCDALKASAGTEGGELVPFHKLTGWTTYSLLEPIEKILGWKFDGLEDMTGLPEYRNGGLLVDFDVLTLKPSAIPSSFFPSPSSPIPQLPPSHPAIIEWRAMTVIELYVRLCLFEDANRALTMVLPPSSDRLADLIRQKLGLSVDQLTLAQVLESATWKGGREIAKEKRPLSGGPPIDILSDGTVF</sequence>
<evidence type="ECO:0000313" key="1">
    <source>
        <dbReference type="EMBL" id="KAI0060539.1"/>
    </source>
</evidence>
<name>A0ACB8SVY2_9AGAM</name>